<evidence type="ECO:0000313" key="1">
    <source>
        <dbReference type="EMBL" id="KAJ7518774.1"/>
    </source>
</evidence>
<protein>
    <submittedName>
        <fullName evidence="1">Uncharacterized protein</fullName>
    </submittedName>
</protein>
<gene>
    <name evidence="1" type="ORF">O6H91_20G007800</name>
</gene>
<proteinExistence type="predicted"/>
<name>A0ACC2AMJ4_DIPCM</name>
<sequence>MRKSEAGYLSFRYLYNILLELLVWIALEPSNSCQNLAIVLVPRYDRVCQGNGVQWSRFIEGPCRLLSQQKWKNGASSHDGSAAFLSRWIAFKRSYKNKYIWLDLSEEDVIVPGRDGEYVLKGSELIDDFQDKMMKHSSNLDAVNNKQTEVHQSRYLGAEIWLNKEKAKANLHEPALMLTYPQHDAYVKYSNFSQDTLGTGVQVRSKRKTIDSFIHRNNLEAGVSTGSDESQLDNKISSSSDLSDSSSKKSNDVGVYKRSSPVLARRSCCSDAATQTEEKEWLVALGIRDHACRTLKQNGHNAFSNQWKVFDQKHVHDPSQAEASLLSMISGELASEKNLTSQNKSENDHSDQSQDKHSTKLKHTSASRVIYQILSCGGIDTKSQNVLSENDEKPAISKKRSPRRQLSRLLQGPSPPSSRGGSKSVTPKSNRSPESLSSRMGTPLAHSCELSLENIEHHDISNLSIPPSSEIGLVTALPSPSYDIELSKSNGRCSSFSSRVSASRSQEFKDTRTTFDTLCKTPKGSPIHEDYRTMTNASKAVSPIQLFSAQKDTNREGWTSQSQRVYPSQAANFLNCTENFQQLRLRSNWKDLSPVREKSQLGQINNRENDRVIKQETWTKDLLLQKNTIYSSSEGGFTLPI</sequence>
<organism evidence="1 2">
    <name type="scientific">Diphasiastrum complanatum</name>
    <name type="common">Issler's clubmoss</name>
    <name type="synonym">Lycopodium complanatum</name>
    <dbReference type="NCBI Taxonomy" id="34168"/>
    <lineage>
        <taxon>Eukaryota</taxon>
        <taxon>Viridiplantae</taxon>
        <taxon>Streptophyta</taxon>
        <taxon>Embryophyta</taxon>
        <taxon>Tracheophyta</taxon>
        <taxon>Lycopodiopsida</taxon>
        <taxon>Lycopodiales</taxon>
        <taxon>Lycopodiaceae</taxon>
        <taxon>Lycopodioideae</taxon>
        <taxon>Diphasiastrum</taxon>
    </lineage>
</organism>
<evidence type="ECO:0000313" key="2">
    <source>
        <dbReference type="Proteomes" id="UP001162992"/>
    </source>
</evidence>
<dbReference type="Proteomes" id="UP001162992">
    <property type="component" value="Chromosome 20"/>
</dbReference>
<accession>A0ACC2AMJ4</accession>
<dbReference type="EMBL" id="CM055111">
    <property type="protein sequence ID" value="KAJ7518774.1"/>
    <property type="molecule type" value="Genomic_DNA"/>
</dbReference>
<keyword evidence="2" id="KW-1185">Reference proteome</keyword>
<comment type="caution">
    <text evidence="1">The sequence shown here is derived from an EMBL/GenBank/DDBJ whole genome shotgun (WGS) entry which is preliminary data.</text>
</comment>
<reference evidence="2" key="1">
    <citation type="journal article" date="2024" name="Proc. Natl. Acad. Sci. U.S.A.">
        <title>Extraordinary preservation of gene collinearity over three hundred million years revealed in homosporous lycophytes.</title>
        <authorList>
            <person name="Li C."/>
            <person name="Wickell D."/>
            <person name="Kuo L.Y."/>
            <person name="Chen X."/>
            <person name="Nie B."/>
            <person name="Liao X."/>
            <person name="Peng D."/>
            <person name="Ji J."/>
            <person name="Jenkins J."/>
            <person name="Williams M."/>
            <person name="Shu S."/>
            <person name="Plott C."/>
            <person name="Barry K."/>
            <person name="Rajasekar S."/>
            <person name="Grimwood J."/>
            <person name="Han X."/>
            <person name="Sun S."/>
            <person name="Hou Z."/>
            <person name="He W."/>
            <person name="Dai G."/>
            <person name="Sun C."/>
            <person name="Schmutz J."/>
            <person name="Leebens-Mack J.H."/>
            <person name="Li F.W."/>
            <person name="Wang L."/>
        </authorList>
    </citation>
    <scope>NUCLEOTIDE SEQUENCE [LARGE SCALE GENOMIC DNA]</scope>
    <source>
        <strain evidence="2">cv. PW_Plant_1</strain>
    </source>
</reference>